<sequence>MITWPQMLVTEVARRRCILFLGAGVASSAKTEAGLRPLAWKDFLAEAAELVPRVHKPEIKSLIDSNKLLLALQAIRDQADAGDYRALLDKSFNNAAFIPSDLHNIIFSLDSRLVITTNFDKIYEKHCLTASTEGFKVIPYYSSSLGDEIRSDTRLIIKAHGSIDDISKMVFTKAEYHAAKENHSSFYTILKALLLTNTCIFIGCGMDDPDVLLLLEEVRITANPQRPHYALLKEGSHSSFVKSDLASAYNIKVLEYGPNHSDLISDLEALLDLVEGKRAIS</sequence>
<gene>
    <name evidence="1" type="ORF">OSC50_01305</name>
</gene>
<dbReference type="InterPro" id="IPR029035">
    <property type="entry name" value="DHS-like_NAD/FAD-binding_dom"/>
</dbReference>
<reference evidence="1" key="1">
    <citation type="submission" date="2022-11" db="EMBL/GenBank/DDBJ databases">
        <title>Taxonomic description of a new Pseudomonas species.</title>
        <authorList>
            <person name="Tambong J.T."/>
        </authorList>
    </citation>
    <scope>NUCLEOTIDE SEQUENCE</scope>
    <source>
        <strain evidence="1">S1Bt42</strain>
    </source>
</reference>
<dbReference type="RefSeq" id="WP_266247103.1">
    <property type="nucleotide sequence ID" value="NZ_CP112866.1"/>
</dbReference>
<dbReference type="Proteomes" id="UP001164116">
    <property type="component" value="Chromosome"/>
</dbReference>
<evidence type="ECO:0000313" key="2">
    <source>
        <dbReference type="Proteomes" id="UP001164116"/>
    </source>
</evidence>
<dbReference type="SUPFAM" id="SSF52467">
    <property type="entry name" value="DHS-like NAD/FAD-binding domain"/>
    <property type="match status" value="1"/>
</dbReference>
<dbReference type="Pfam" id="PF13289">
    <property type="entry name" value="SIR2_2"/>
    <property type="match status" value="1"/>
</dbReference>
<organism evidence="1 2">
    <name type="scientific">Pseudomonas quebecensis</name>
    <dbReference type="NCBI Taxonomy" id="2995174"/>
    <lineage>
        <taxon>Bacteria</taxon>
        <taxon>Pseudomonadati</taxon>
        <taxon>Pseudomonadota</taxon>
        <taxon>Gammaproteobacteria</taxon>
        <taxon>Pseudomonadales</taxon>
        <taxon>Pseudomonadaceae</taxon>
        <taxon>Pseudomonas</taxon>
    </lineage>
</organism>
<dbReference type="EMBL" id="CP112866">
    <property type="protein sequence ID" value="UZW19027.1"/>
    <property type="molecule type" value="Genomic_DNA"/>
</dbReference>
<keyword evidence="2" id="KW-1185">Reference proteome</keyword>
<name>A0ABY6QGD6_9PSED</name>
<protein>
    <submittedName>
        <fullName evidence="1">SIR2 family protein</fullName>
    </submittedName>
</protein>
<accession>A0ABY6QGD6</accession>
<evidence type="ECO:0000313" key="1">
    <source>
        <dbReference type="EMBL" id="UZW19027.1"/>
    </source>
</evidence>
<proteinExistence type="predicted"/>